<sequence length="193" mass="21908">MVPAAPFSFIVGNAINIVADCCMAWWPLTDASRRPIVTGSNVSLMALRWDLILSVYRLDPTWTRSCFWLLFQLDTTHADTTMIWLESQGIVNGIRLMMIDSIVYAGDWSIGAFIGALQCMITITLDLEISTLREPRKIALHCDSRAPHAPLDLVGPTSPHLPQYLSDTPRRRLFKQIVTPIHDRHQYQPKSKY</sequence>
<organism evidence="1 2">
    <name type="scientific">Pleurotus eryngii</name>
    <name type="common">Boletus of the steppes</name>
    <dbReference type="NCBI Taxonomy" id="5323"/>
    <lineage>
        <taxon>Eukaryota</taxon>
        <taxon>Fungi</taxon>
        <taxon>Dikarya</taxon>
        <taxon>Basidiomycota</taxon>
        <taxon>Agaricomycotina</taxon>
        <taxon>Agaricomycetes</taxon>
        <taxon>Agaricomycetidae</taxon>
        <taxon>Agaricales</taxon>
        <taxon>Pleurotineae</taxon>
        <taxon>Pleurotaceae</taxon>
        <taxon>Pleurotus</taxon>
    </lineage>
</organism>
<evidence type="ECO:0000313" key="1">
    <source>
        <dbReference type="EMBL" id="KAF9494020.1"/>
    </source>
</evidence>
<accession>A0A9P6DFQ0</accession>
<keyword evidence="2" id="KW-1185">Reference proteome</keyword>
<name>A0A9P6DFQ0_PLEER</name>
<dbReference type="AlphaFoldDB" id="A0A9P6DFQ0"/>
<dbReference type="Proteomes" id="UP000807025">
    <property type="component" value="Unassembled WGS sequence"/>
</dbReference>
<gene>
    <name evidence="1" type="ORF">BDN71DRAFT_1020296</name>
</gene>
<protein>
    <submittedName>
        <fullName evidence="1">Uncharacterized protein</fullName>
    </submittedName>
</protein>
<proteinExistence type="predicted"/>
<evidence type="ECO:0000313" key="2">
    <source>
        <dbReference type="Proteomes" id="UP000807025"/>
    </source>
</evidence>
<reference evidence="1" key="1">
    <citation type="submission" date="2020-11" db="EMBL/GenBank/DDBJ databases">
        <authorList>
            <consortium name="DOE Joint Genome Institute"/>
            <person name="Ahrendt S."/>
            <person name="Riley R."/>
            <person name="Andreopoulos W."/>
            <person name="Labutti K."/>
            <person name="Pangilinan J."/>
            <person name="Ruiz-Duenas F.J."/>
            <person name="Barrasa J.M."/>
            <person name="Sanchez-Garcia M."/>
            <person name="Camarero S."/>
            <person name="Miyauchi S."/>
            <person name="Serrano A."/>
            <person name="Linde D."/>
            <person name="Babiker R."/>
            <person name="Drula E."/>
            <person name="Ayuso-Fernandez I."/>
            <person name="Pacheco R."/>
            <person name="Padilla G."/>
            <person name="Ferreira P."/>
            <person name="Barriuso J."/>
            <person name="Kellner H."/>
            <person name="Castanera R."/>
            <person name="Alfaro M."/>
            <person name="Ramirez L."/>
            <person name="Pisabarro A.G."/>
            <person name="Kuo A."/>
            <person name="Tritt A."/>
            <person name="Lipzen A."/>
            <person name="He G."/>
            <person name="Yan M."/>
            <person name="Ng V."/>
            <person name="Cullen D."/>
            <person name="Martin F."/>
            <person name="Rosso M.-N."/>
            <person name="Henrissat B."/>
            <person name="Hibbett D."/>
            <person name="Martinez A.T."/>
            <person name="Grigoriev I.V."/>
        </authorList>
    </citation>
    <scope>NUCLEOTIDE SEQUENCE</scope>
    <source>
        <strain evidence="1">ATCC 90797</strain>
    </source>
</reference>
<comment type="caution">
    <text evidence="1">The sequence shown here is derived from an EMBL/GenBank/DDBJ whole genome shotgun (WGS) entry which is preliminary data.</text>
</comment>
<dbReference type="EMBL" id="MU154578">
    <property type="protein sequence ID" value="KAF9494020.1"/>
    <property type="molecule type" value="Genomic_DNA"/>
</dbReference>